<dbReference type="Pfam" id="PF00675">
    <property type="entry name" value="Peptidase_M16"/>
    <property type="match status" value="1"/>
</dbReference>
<name>A0ABV3R124_9HYPH</name>
<evidence type="ECO:0000256" key="1">
    <source>
        <dbReference type="SAM" id="SignalP"/>
    </source>
</evidence>
<protein>
    <submittedName>
        <fullName evidence="4">M16 family metallopeptidase</fullName>
    </submittedName>
</protein>
<feature type="domain" description="Peptidase M16 N-terminal" evidence="2">
    <location>
        <begin position="49"/>
        <end position="189"/>
    </location>
</feature>
<organism evidence="4 5">
    <name type="scientific">Mesorhizobium marinum</name>
    <dbReference type="NCBI Taxonomy" id="3228790"/>
    <lineage>
        <taxon>Bacteria</taxon>
        <taxon>Pseudomonadati</taxon>
        <taxon>Pseudomonadota</taxon>
        <taxon>Alphaproteobacteria</taxon>
        <taxon>Hyphomicrobiales</taxon>
        <taxon>Phyllobacteriaceae</taxon>
        <taxon>Mesorhizobium</taxon>
    </lineage>
</organism>
<dbReference type="InterPro" id="IPR011249">
    <property type="entry name" value="Metalloenz_LuxS/M16"/>
</dbReference>
<dbReference type="PANTHER" id="PTHR11851:SF224">
    <property type="entry name" value="PROCESSING PROTEASE"/>
    <property type="match status" value="1"/>
</dbReference>
<dbReference type="Pfam" id="PF05193">
    <property type="entry name" value="Peptidase_M16_C"/>
    <property type="match status" value="1"/>
</dbReference>
<keyword evidence="5" id="KW-1185">Reference proteome</keyword>
<gene>
    <name evidence="4" type="ORF">ABUE31_11490</name>
</gene>
<reference evidence="4 5" key="1">
    <citation type="submission" date="2024-06" db="EMBL/GenBank/DDBJ databases">
        <authorList>
            <person name="Tuo L."/>
        </authorList>
    </citation>
    <scope>NUCLEOTIDE SEQUENCE [LARGE SCALE GENOMIC DNA]</scope>
    <source>
        <strain evidence="4 5">ZMM04-5</strain>
    </source>
</reference>
<feature type="chain" id="PRO_5045964889" evidence="1">
    <location>
        <begin position="30"/>
        <end position="446"/>
    </location>
</feature>
<proteinExistence type="predicted"/>
<dbReference type="Proteomes" id="UP001556196">
    <property type="component" value="Unassembled WGS sequence"/>
</dbReference>
<accession>A0ABV3R124</accession>
<keyword evidence="1" id="KW-0732">Signal</keyword>
<evidence type="ECO:0000313" key="5">
    <source>
        <dbReference type="Proteomes" id="UP001556196"/>
    </source>
</evidence>
<dbReference type="EMBL" id="JBFOCI010000003">
    <property type="protein sequence ID" value="MEW9806607.1"/>
    <property type="molecule type" value="Genomic_DNA"/>
</dbReference>
<dbReference type="Gene3D" id="3.30.830.10">
    <property type="entry name" value="Metalloenzyme, LuxS/M16 peptidase-like"/>
    <property type="match status" value="2"/>
</dbReference>
<comment type="caution">
    <text evidence="4">The sequence shown here is derived from an EMBL/GenBank/DDBJ whole genome shotgun (WGS) entry which is preliminary data.</text>
</comment>
<dbReference type="RefSeq" id="WP_367723743.1">
    <property type="nucleotide sequence ID" value="NZ_JBFOCI010000003.1"/>
</dbReference>
<evidence type="ECO:0000259" key="3">
    <source>
        <dbReference type="Pfam" id="PF05193"/>
    </source>
</evidence>
<dbReference type="SUPFAM" id="SSF63411">
    <property type="entry name" value="LuxS/MPP-like metallohydrolase"/>
    <property type="match status" value="2"/>
</dbReference>
<dbReference type="InterPro" id="IPR011765">
    <property type="entry name" value="Pept_M16_N"/>
</dbReference>
<evidence type="ECO:0000313" key="4">
    <source>
        <dbReference type="EMBL" id="MEW9806607.1"/>
    </source>
</evidence>
<dbReference type="PANTHER" id="PTHR11851">
    <property type="entry name" value="METALLOPROTEASE"/>
    <property type="match status" value="1"/>
</dbReference>
<evidence type="ECO:0000259" key="2">
    <source>
        <dbReference type="Pfam" id="PF00675"/>
    </source>
</evidence>
<dbReference type="InterPro" id="IPR050361">
    <property type="entry name" value="MPP/UQCRC_Complex"/>
</dbReference>
<feature type="signal peptide" evidence="1">
    <location>
        <begin position="1"/>
        <end position="29"/>
    </location>
</feature>
<feature type="domain" description="Peptidase M16 C-terminal" evidence="3">
    <location>
        <begin position="197"/>
        <end position="370"/>
    </location>
</feature>
<dbReference type="InterPro" id="IPR007863">
    <property type="entry name" value="Peptidase_M16_C"/>
</dbReference>
<sequence>MTDCLGKTRVFAAALFLAAATFLASPVGAEVAIQPVTSSKGITAWLVEDYSVPIVTIRFSFQGGHTQDPPGKEGLSELMSGLFDEGAGDLDSDAFQTQLDEGGAEMRFGADRDTVYGWMRTLADTKDEAFDLLRLAVEQPRFDAAPIDRIRAQIVAGIVASERDPDTAAQRRWQVALYGDHPYARPEVGTEASLAAITADDLRAYHKAVFARDTLKVAVVGAIDAETLKRKLDDLFGNLPETSNLRPVETVAPKLSQEVRFDYDLPQTSLQLAYPGVPRSDPEFFAAHLMNHILGGGTFTSRLFDEVREKRGLAYSVTSYLVTNKYSSGLVVSTATRSDRAGETLDVIRDVVHKMAEDGPTEAELAAAKKYVIGAYAMNNLDTSGAIATTLLQLQEENLGIDYMQKRVAQIDAVTIEQVRAAARRLLNAEPAVLVVGPPATPEPKG</sequence>